<dbReference type="OrthoDB" id="504708at2759"/>
<organism evidence="2 3">
    <name type="scientific">Hyphodiscus hymeniophilus</name>
    <dbReference type="NCBI Taxonomy" id="353542"/>
    <lineage>
        <taxon>Eukaryota</taxon>
        <taxon>Fungi</taxon>
        <taxon>Dikarya</taxon>
        <taxon>Ascomycota</taxon>
        <taxon>Pezizomycotina</taxon>
        <taxon>Leotiomycetes</taxon>
        <taxon>Helotiales</taxon>
        <taxon>Hyphodiscaceae</taxon>
        <taxon>Hyphodiscus</taxon>
    </lineage>
</organism>
<reference evidence="2" key="1">
    <citation type="submission" date="2019-07" db="EMBL/GenBank/DDBJ databases">
        <title>Hyphodiscus hymeniophilus genome sequencing and assembly.</title>
        <authorList>
            <person name="Kramer G."/>
            <person name="Nodwell J."/>
        </authorList>
    </citation>
    <scope>NUCLEOTIDE SEQUENCE</scope>
    <source>
        <strain evidence="2">ATCC 34498</strain>
    </source>
</reference>
<feature type="domain" description="DUF1989" evidence="1">
    <location>
        <begin position="162"/>
        <end position="205"/>
    </location>
</feature>
<feature type="domain" description="DUF1989" evidence="1">
    <location>
        <begin position="5"/>
        <end position="131"/>
    </location>
</feature>
<dbReference type="AlphaFoldDB" id="A0A9P6SK52"/>
<protein>
    <recommendedName>
        <fullName evidence="1">DUF1989 domain-containing protein</fullName>
    </recommendedName>
</protein>
<gene>
    <name evidence="2" type="ORF">D0Z07_9181</name>
</gene>
<evidence type="ECO:0000313" key="2">
    <source>
        <dbReference type="EMBL" id="KAG0645131.1"/>
    </source>
</evidence>
<evidence type="ECO:0000259" key="1">
    <source>
        <dbReference type="Pfam" id="PF09347"/>
    </source>
</evidence>
<dbReference type="EMBL" id="VNKQ01000020">
    <property type="protein sequence ID" value="KAG0645131.1"/>
    <property type="molecule type" value="Genomic_DNA"/>
</dbReference>
<sequence>MAPTIIPARHGLAISLKMGQTLKIVNTHGTQVIDTWAFTVSGSKIISQRTLSLSHTRASLQRTIPLVGDSLYSNERKKMLTVTEDTSGVHDTLIAACDRWRYAELGVEGALEGSHRNCTDNLGEGLEAVGAHLFLLYHSSSSLDCGVQCVARLRNERIEKPQFAPQPLNLFMNIPIHENRTSLSFEAPTGKKGEYICLKAELDLVVAVSACPQDILKINGGECKDAGYEII</sequence>
<evidence type="ECO:0000313" key="3">
    <source>
        <dbReference type="Proteomes" id="UP000785200"/>
    </source>
</evidence>
<dbReference type="PANTHER" id="PTHR31527:SF0">
    <property type="entry name" value="RE64534P"/>
    <property type="match status" value="1"/>
</dbReference>
<name>A0A9P6SK52_9HELO</name>
<proteinExistence type="predicted"/>
<dbReference type="InterPro" id="IPR018959">
    <property type="entry name" value="DUF1989"/>
</dbReference>
<comment type="caution">
    <text evidence="2">The sequence shown here is derived from an EMBL/GenBank/DDBJ whole genome shotgun (WGS) entry which is preliminary data.</text>
</comment>
<dbReference type="PANTHER" id="PTHR31527">
    <property type="entry name" value="RE64534P"/>
    <property type="match status" value="1"/>
</dbReference>
<keyword evidence="3" id="KW-1185">Reference proteome</keyword>
<dbReference type="Pfam" id="PF09347">
    <property type="entry name" value="DUF1989"/>
    <property type="match status" value="2"/>
</dbReference>
<dbReference type="Proteomes" id="UP000785200">
    <property type="component" value="Unassembled WGS sequence"/>
</dbReference>
<accession>A0A9P6SK52</accession>